<evidence type="ECO:0000256" key="4">
    <source>
        <dbReference type="RuleBase" id="RU362132"/>
    </source>
</evidence>
<evidence type="ECO:0000259" key="5">
    <source>
        <dbReference type="Pfam" id="PF00205"/>
    </source>
</evidence>
<organism evidence="8 9">
    <name type="scientific">Sphingomonas canadensis</name>
    <dbReference type="NCBI Taxonomy" id="1219257"/>
    <lineage>
        <taxon>Bacteria</taxon>
        <taxon>Pseudomonadati</taxon>
        <taxon>Pseudomonadota</taxon>
        <taxon>Alphaproteobacteria</taxon>
        <taxon>Sphingomonadales</taxon>
        <taxon>Sphingomonadaceae</taxon>
        <taxon>Sphingomonas</taxon>
    </lineage>
</organism>
<gene>
    <name evidence="8" type="ORF">ACFQ1E_16355</name>
</gene>
<dbReference type="InterPro" id="IPR012000">
    <property type="entry name" value="Thiamin_PyroP_enz_cen_dom"/>
</dbReference>
<dbReference type="Gene3D" id="3.40.50.1220">
    <property type="entry name" value="TPP-binding domain"/>
    <property type="match status" value="1"/>
</dbReference>
<dbReference type="PROSITE" id="PS00187">
    <property type="entry name" value="TPP_ENZYMES"/>
    <property type="match status" value="1"/>
</dbReference>
<dbReference type="EMBL" id="JBHTJG010000009">
    <property type="protein sequence ID" value="MFD0947916.1"/>
    <property type="molecule type" value="Genomic_DNA"/>
</dbReference>
<evidence type="ECO:0000256" key="3">
    <source>
        <dbReference type="ARBA" id="ARBA00023052"/>
    </source>
</evidence>
<dbReference type="Pfam" id="PF00205">
    <property type="entry name" value="TPP_enzyme_M"/>
    <property type="match status" value="1"/>
</dbReference>
<proteinExistence type="inferred from homology"/>
<dbReference type="Pfam" id="PF02775">
    <property type="entry name" value="TPP_enzyme_C"/>
    <property type="match status" value="1"/>
</dbReference>
<comment type="similarity">
    <text evidence="2 4">Belongs to the TPP enzyme family.</text>
</comment>
<dbReference type="InterPro" id="IPR000399">
    <property type="entry name" value="TPP-bd_CS"/>
</dbReference>
<keyword evidence="9" id="KW-1185">Reference proteome</keyword>
<dbReference type="Proteomes" id="UP001596977">
    <property type="component" value="Unassembled WGS sequence"/>
</dbReference>
<feature type="domain" description="Thiamine pyrophosphate enzyme central" evidence="5">
    <location>
        <begin position="188"/>
        <end position="321"/>
    </location>
</feature>
<evidence type="ECO:0000256" key="1">
    <source>
        <dbReference type="ARBA" id="ARBA00001964"/>
    </source>
</evidence>
<dbReference type="PANTHER" id="PTHR18968:SF13">
    <property type="entry name" value="ACETOLACTATE SYNTHASE CATALYTIC SUBUNIT, MITOCHONDRIAL"/>
    <property type="match status" value="1"/>
</dbReference>
<dbReference type="InterPro" id="IPR011766">
    <property type="entry name" value="TPP_enzyme_TPP-bd"/>
</dbReference>
<accession>A0ABW3HE16</accession>
<name>A0ABW3HE16_9SPHN</name>
<dbReference type="CDD" id="cd02004">
    <property type="entry name" value="TPP_BZL_OCoD_HPCL"/>
    <property type="match status" value="1"/>
</dbReference>
<keyword evidence="3 4" id="KW-0786">Thiamine pyrophosphate</keyword>
<feature type="domain" description="Thiamine pyrophosphate enzyme TPP-binding" evidence="6">
    <location>
        <begin position="388"/>
        <end position="535"/>
    </location>
</feature>
<dbReference type="Gene3D" id="3.40.50.970">
    <property type="match status" value="2"/>
</dbReference>
<protein>
    <submittedName>
        <fullName evidence="8">Thiamine pyrophosphate-requiring protein</fullName>
    </submittedName>
</protein>
<dbReference type="SUPFAM" id="SSF52467">
    <property type="entry name" value="DHS-like NAD/FAD-binding domain"/>
    <property type="match status" value="1"/>
</dbReference>
<dbReference type="SUPFAM" id="SSF52518">
    <property type="entry name" value="Thiamin diphosphate-binding fold (THDP-binding)"/>
    <property type="match status" value="2"/>
</dbReference>
<dbReference type="Pfam" id="PF02776">
    <property type="entry name" value="TPP_enzyme_N"/>
    <property type="match status" value="1"/>
</dbReference>
<dbReference type="InterPro" id="IPR029035">
    <property type="entry name" value="DHS-like_NAD/FAD-binding_dom"/>
</dbReference>
<sequence>MTKMQAGAAIAEILKREGVDTFFAYPRNAVIEAAADAGIRTVIVRQERTGLHMADALSRLSRGARMGVFGMQYGPGAESAFGGVAQAYAESVPVLVLPGGFPTRTAHLPGNFNSTAVMGHVAKHAEPLSAVAEIPNVMRRAFTHLRNGRPRPVVVELPSDVMYGQPFEGPLEYAPVVRTRYAPDAESVARAADALVAAGRPVLYAGQGIHWSEAYAELKELAELLAAPVCTSLPGKSCFDETHPLALGSGGAAMPRTVRHFLDAADVIAGLGCSFTETAFGVAMPRGKTFIQATLDPADINKSVAVQHALVGDARLALRMLIDACRDRIGADARDPSATVAEIRAVEAEWLAHWMPKLTSDATPISPYRVLWDLQHTVDVDNTIITHDAGSPRDQLMPFWKTRVPMSYIGWGKSTQLGYGLGLAMGAKLACPDKLCINVWGDAAIGFTGMDFETAVRERLPILSILLNNSAMAMELPVMPIATEKFRATDISGNYAAFAQALGGHGERITRVEDIVPAIRRGIEATMRGQPALLEFITSQETEASRYPLR</sequence>
<evidence type="ECO:0000259" key="6">
    <source>
        <dbReference type="Pfam" id="PF02775"/>
    </source>
</evidence>
<dbReference type="NCBIfam" id="NF004807">
    <property type="entry name" value="PRK06154.1"/>
    <property type="match status" value="1"/>
</dbReference>
<reference evidence="9" key="1">
    <citation type="journal article" date="2019" name="Int. J. Syst. Evol. Microbiol.">
        <title>The Global Catalogue of Microorganisms (GCM) 10K type strain sequencing project: providing services to taxonomists for standard genome sequencing and annotation.</title>
        <authorList>
            <consortium name="The Broad Institute Genomics Platform"/>
            <consortium name="The Broad Institute Genome Sequencing Center for Infectious Disease"/>
            <person name="Wu L."/>
            <person name="Ma J."/>
        </authorList>
    </citation>
    <scope>NUCLEOTIDE SEQUENCE [LARGE SCALE GENOMIC DNA]</scope>
    <source>
        <strain evidence="9">CCUG 62982</strain>
    </source>
</reference>
<dbReference type="CDD" id="cd07035">
    <property type="entry name" value="TPP_PYR_POX_like"/>
    <property type="match status" value="1"/>
</dbReference>
<feature type="domain" description="Thiamine pyrophosphate enzyme N-terminal TPP-binding" evidence="7">
    <location>
        <begin position="4"/>
        <end position="107"/>
    </location>
</feature>
<comment type="caution">
    <text evidence="8">The sequence shown here is derived from an EMBL/GenBank/DDBJ whole genome shotgun (WGS) entry which is preliminary data.</text>
</comment>
<evidence type="ECO:0000313" key="9">
    <source>
        <dbReference type="Proteomes" id="UP001596977"/>
    </source>
</evidence>
<dbReference type="InterPro" id="IPR012001">
    <property type="entry name" value="Thiamin_PyroP_enz_TPP-bd_dom"/>
</dbReference>
<evidence type="ECO:0000256" key="2">
    <source>
        <dbReference type="ARBA" id="ARBA00007812"/>
    </source>
</evidence>
<evidence type="ECO:0000313" key="8">
    <source>
        <dbReference type="EMBL" id="MFD0947916.1"/>
    </source>
</evidence>
<evidence type="ECO:0000259" key="7">
    <source>
        <dbReference type="Pfam" id="PF02776"/>
    </source>
</evidence>
<dbReference type="InterPro" id="IPR029061">
    <property type="entry name" value="THDP-binding"/>
</dbReference>
<comment type="cofactor">
    <cofactor evidence="1">
        <name>thiamine diphosphate</name>
        <dbReference type="ChEBI" id="CHEBI:58937"/>
    </cofactor>
</comment>
<dbReference type="InterPro" id="IPR045229">
    <property type="entry name" value="TPP_enz"/>
</dbReference>
<dbReference type="RefSeq" id="WP_264945683.1">
    <property type="nucleotide sequence ID" value="NZ_JAPDRA010000009.1"/>
</dbReference>
<dbReference type="PANTHER" id="PTHR18968">
    <property type="entry name" value="THIAMINE PYROPHOSPHATE ENZYMES"/>
    <property type="match status" value="1"/>
</dbReference>